<sequence length="318" mass="35213">MAWRIDAAQQILQEYVPKGDDDRTALFIKALVQYAPTERGQRNICNSILECPLKVTPEQSLSAVLYELREHFLMGLIYPIKAKGGRTPRVTEHPSRKESIEEETMLNELYLSSAKRDRNKLKKLVLLRDNYRSVISRLVDLSSARAGKVPQNVEVVPTEAAHILPFSLATNQPERAEVWAAISSFSGMDLSVVLGGNDINRLGNVFTLSVIEHTNFGQLEFWLEKVQGKGHTYVLNSALALGGIPRGSEVTFVDHGLGLEMPDPELIAIHAACAQVVHQSGMAEYIDRILQDLEEIPVLAEDGSSNALMIALCSISVR</sequence>
<comment type="caution">
    <text evidence="2">The sequence shown here is derived from an EMBL/GenBank/DDBJ whole genome shotgun (WGS) entry which is preliminary data.</text>
</comment>
<dbReference type="EMBL" id="CAJMWZ010000393">
    <property type="protein sequence ID" value="CAE6418469.1"/>
    <property type="molecule type" value="Genomic_DNA"/>
</dbReference>
<dbReference type="InterPro" id="IPR003615">
    <property type="entry name" value="HNH_nuc"/>
</dbReference>
<protein>
    <recommendedName>
        <fullName evidence="1">HNH nuclease domain-containing protein</fullName>
    </recommendedName>
</protein>
<evidence type="ECO:0000313" key="2">
    <source>
        <dbReference type="EMBL" id="CAE6418469.1"/>
    </source>
</evidence>
<proteinExistence type="predicted"/>
<accession>A0A8H2X6F1</accession>
<organism evidence="2 3">
    <name type="scientific">Rhizoctonia solani</name>
    <dbReference type="NCBI Taxonomy" id="456999"/>
    <lineage>
        <taxon>Eukaryota</taxon>
        <taxon>Fungi</taxon>
        <taxon>Dikarya</taxon>
        <taxon>Basidiomycota</taxon>
        <taxon>Agaricomycotina</taxon>
        <taxon>Agaricomycetes</taxon>
        <taxon>Cantharellales</taxon>
        <taxon>Ceratobasidiaceae</taxon>
        <taxon>Rhizoctonia</taxon>
    </lineage>
</organism>
<gene>
    <name evidence="2" type="ORF">RDB_LOCUS7739</name>
</gene>
<dbReference type="Proteomes" id="UP000663850">
    <property type="component" value="Unassembled WGS sequence"/>
</dbReference>
<feature type="domain" description="HNH nuclease" evidence="1">
    <location>
        <begin position="157"/>
        <end position="221"/>
    </location>
</feature>
<name>A0A8H2X6F1_9AGAM</name>
<evidence type="ECO:0000313" key="3">
    <source>
        <dbReference type="Proteomes" id="UP000663850"/>
    </source>
</evidence>
<evidence type="ECO:0000259" key="1">
    <source>
        <dbReference type="Pfam" id="PF13391"/>
    </source>
</evidence>
<reference evidence="2" key="1">
    <citation type="submission" date="2021-01" db="EMBL/GenBank/DDBJ databases">
        <authorList>
            <person name="Kaushik A."/>
        </authorList>
    </citation>
    <scope>NUCLEOTIDE SEQUENCE</scope>
    <source>
        <strain evidence="2">Type strain: AG8-Rh-89/</strain>
    </source>
</reference>
<dbReference type="AlphaFoldDB" id="A0A8H2X6F1"/>
<dbReference type="Pfam" id="PF13391">
    <property type="entry name" value="HNH_2"/>
    <property type="match status" value="1"/>
</dbReference>